<reference evidence="13 14" key="2">
    <citation type="journal article" date="2015" name="PLoS Genet.">
        <title>Common Cell Shape Evolution of Two Nasopharyngeal Pathogens.</title>
        <authorList>
            <person name="Veyrier F.J."/>
            <person name="Biais N."/>
            <person name="Morales P."/>
            <person name="Belkacem N."/>
            <person name="Guilhen C."/>
            <person name="Ranjeva S."/>
            <person name="Sismeiro O."/>
            <person name="Pehau-Arnaudet G."/>
            <person name="Rocha E.P."/>
            <person name="Werts C."/>
            <person name="Taha M.K."/>
            <person name="Boneca I.G."/>
        </authorList>
    </citation>
    <scope>NUCLEOTIDE SEQUENCE [LARGE SCALE GENOMIC DNA]</scope>
    <source>
        <strain evidence="13 14">ATCC 29315</strain>
    </source>
</reference>
<keyword evidence="7" id="KW-0378">Hydrolase</keyword>
<evidence type="ECO:0000256" key="6">
    <source>
        <dbReference type="ARBA" id="ARBA00022764"/>
    </source>
</evidence>
<evidence type="ECO:0000256" key="2">
    <source>
        <dbReference type="ARBA" id="ARBA00004418"/>
    </source>
</evidence>
<dbReference type="AlphaFoldDB" id="A0A0B5CG45"/>
<evidence type="ECO:0000256" key="11">
    <source>
        <dbReference type="SAM" id="SignalP"/>
    </source>
</evidence>
<evidence type="ECO:0000256" key="9">
    <source>
        <dbReference type="ARBA" id="ARBA00074581"/>
    </source>
</evidence>
<dbReference type="PANTHER" id="PTHR30404:SF0">
    <property type="entry name" value="N-ACETYLMURAMOYL-L-ALANINE AMIDASE AMIC"/>
    <property type="match status" value="1"/>
</dbReference>
<feature type="domain" description="MurNAc-LAA" evidence="12">
    <location>
        <begin position="270"/>
        <end position="424"/>
    </location>
</feature>
<comment type="similarity">
    <text evidence="3">Belongs to the N-acetylmuramoyl-L-alanine amidase 3 family.</text>
</comment>
<feature type="chain" id="PRO_5002114537" description="N-acetylmuramoyl-L-alanine amidase AmiC" evidence="11">
    <location>
        <begin position="29"/>
        <end position="435"/>
    </location>
</feature>
<dbReference type="Gene3D" id="2.60.40.3500">
    <property type="match status" value="1"/>
</dbReference>
<evidence type="ECO:0000256" key="7">
    <source>
        <dbReference type="ARBA" id="ARBA00022801"/>
    </source>
</evidence>
<dbReference type="InterPro" id="IPR021731">
    <property type="entry name" value="AMIN_dom"/>
</dbReference>
<keyword evidence="8" id="KW-0961">Cell wall biogenesis/degradation</keyword>
<dbReference type="GO" id="GO:0030288">
    <property type="term" value="C:outer membrane-bounded periplasmic space"/>
    <property type="evidence" value="ECO:0007669"/>
    <property type="project" value="TreeGrafter"/>
</dbReference>
<keyword evidence="6" id="KW-0574">Periplasm</keyword>
<proteinExistence type="inferred from homology"/>
<dbReference type="GO" id="GO:0071555">
    <property type="term" value="P:cell wall organization"/>
    <property type="evidence" value="ECO:0007669"/>
    <property type="project" value="UniProtKB-KW"/>
</dbReference>
<dbReference type="Proteomes" id="UP000031392">
    <property type="component" value="Chromosome"/>
</dbReference>
<name>A0A0B5CG45_NEIEG</name>
<keyword evidence="14" id="KW-1185">Reference proteome</keyword>
<evidence type="ECO:0000256" key="1">
    <source>
        <dbReference type="ARBA" id="ARBA00001561"/>
    </source>
</evidence>
<reference evidence="14" key="1">
    <citation type="submission" date="2014-05" db="EMBL/GenBank/DDBJ databases">
        <title>Complete Genome sequence of Neisseria elongata subsp. glycolytica.</title>
        <authorList>
            <person name="Veyrier F.J."/>
            <person name="Taha M.-K."/>
        </authorList>
    </citation>
    <scope>NUCLEOTIDE SEQUENCE [LARGE SCALE GENOMIC DNA]</scope>
    <source>
        <strain evidence="14">ATCC 29315</strain>
    </source>
</reference>
<dbReference type="GO" id="GO:0008745">
    <property type="term" value="F:N-acetylmuramoyl-L-alanine amidase activity"/>
    <property type="evidence" value="ECO:0007669"/>
    <property type="project" value="UniProtKB-EC"/>
</dbReference>
<dbReference type="EMBL" id="CP007726">
    <property type="protein sequence ID" value="AJE17978.1"/>
    <property type="molecule type" value="Genomic_DNA"/>
</dbReference>
<dbReference type="HOGENOM" id="CLU_014322_2_2_4"/>
<dbReference type="CDD" id="cd02696">
    <property type="entry name" value="MurNAc-LAA"/>
    <property type="match status" value="1"/>
</dbReference>
<evidence type="ECO:0000256" key="4">
    <source>
        <dbReference type="ARBA" id="ARBA00011901"/>
    </source>
</evidence>
<evidence type="ECO:0000256" key="3">
    <source>
        <dbReference type="ARBA" id="ARBA00010860"/>
    </source>
</evidence>
<dbReference type="GO" id="GO:0009253">
    <property type="term" value="P:peptidoglycan catabolic process"/>
    <property type="evidence" value="ECO:0007669"/>
    <property type="project" value="InterPro"/>
</dbReference>
<dbReference type="RefSeq" id="WP_041961304.1">
    <property type="nucleotide sequence ID" value="NZ_CP007726.1"/>
</dbReference>
<evidence type="ECO:0000259" key="12">
    <source>
        <dbReference type="SMART" id="SM00646"/>
    </source>
</evidence>
<evidence type="ECO:0000256" key="10">
    <source>
        <dbReference type="SAM" id="MobiDB-lite"/>
    </source>
</evidence>
<evidence type="ECO:0000256" key="5">
    <source>
        <dbReference type="ARBA" id="ARBA00022729"/>
    </source>
</evidence>
<dbReference type="InterPro" id="IPR006311">
    <property type="entry name" value="TAT_signal"/>
</dbReference>
<evidence type="ECO:0000313" key="14">
    <source>
        <dbReference type="Proteomes" id="UP000031392"/>
    </source>
</evidence>
<dbReference type="Pfam" id="PF01520">
    <property type="entry name" value="Amidase_3"/>
    <property type="match status" value="1"/>
</dbReference>
<dbReference type="InterPro" id="IPR050695">
    <property type="entry name" value="N-acetylmuramoyl_amidase_3"/>
</dbReference>
<feature type="signal peptide" evidence="11">
    <location>
        <begin position="1"/>
        <end position="28"/>
    </location>
</feature>
<dbReference type="PANTHER" id="PTHR30404">
    <property type="entry name" value="N-ACETYLMURAMOYL-L-ALANINE AMIDASE"/>
    <property type="match status" value="1"/>
</dbReference>
<dbReference type="Pfam" id="PF11741">
    <property type="entry name" value="AMIN"/>
    <property type="match status" value="1"/>
</dbReference>
<keyword evidence="5 11" id="KW-0732">Signal</keyword>
<dbReference type="PROSITE" id="PS51318">
    <property type="entry name" value="TAT"/>
    <property type="match status" value="1"/>
</dbReference>
<dbReference type="Gene3D" id="3.40.630.40">
    <property type="entry name" value="Zn-dependent exopeptidases"/>
    <property type="match status" value="1"/>
</dbReference>
<dbReference type="FunFam" id="3.40.630.40:FF:000001">
    <property type="entry name" value="N-acetylmuramoyl-L-alanine amidase"/>
    <property type="match status" value="1"/>
</dbReference>
<dbReference type="KEGG" id="nel:NELON_03180"/>
<dbReference type="SUPFAM" id="SSF53187">
    <property type="entry name" value="Zn-dependent exopeptidases"/>
    <property type="match status" value="1"/>
</dbReference>
<protein>
    <recommendedName>
        <fullName evidence="9">N-acetylmuramoyl-L-alanine amidase AmiC</fullName>
        <ecNumber evidence="4">3.5.1.28</ecNumber>
    </recommendedName>
</protein>
<gene>
    <name evidence="13" type="primary">amiC</name>
    <name evidence="13" type="ORF">NELON_03180</name>
</gene>
<feature type="region of interest" description="Disordered" evidence="10">
    <location>
        <begin position="163"/>
        <end position="229"/>
    </location>
</feature>
<evidence type="ECO:0000313" key="13">
    <source>
        <dbReference type="EMBL" id="AJE17978.1"/>
    </source>
</evidence>
<dbReference type="SMART" id="SM00646">
    <property type="entry name" value="Ami_3"/>
    <property type="match status" value="1"/>
</dbReference>
<dbReference type="EC" id="3.5.1.28" evidence="4"/>
<dbReference type="InterPro" id="IPR002508">
    <property type="entry name" value="MurNAc-LAA_cat"/>
</dbReference>
<comment type="catalytic activity">
    <reaction evidence="1">
        <text>Hydrolyzes the link between N-acetylmuramoyl residues and L-amino acid residues in certain cell-wall glycopeptides.</text>
        <dbReference type="EC" id="3.5.1.28"/>
    </reaction>
</comment>
<comment type="subcellular location">
    <subcellularLocation>
        <location evidence="2">Periplasm</location>
    </subcellularLocation>
</comment>
<organism evidence="13 14">
    <name type="scientific">Neisseria elongata subsp. glycolytica ATCC 29315</name>
    <dbReference type="NCBI Taxonomy" id="546263"/>
    <lineage>
        <taxon>Bacteria</taxon>
        <taxon>Pseudomonadati</taxon>
        <taxon>Pseudomonadota</taxon>
        <taxon>Betaproteobacteria</taxon>
        <taxon>Neisseriales</taxon>
        <taxon>Neisseriaceae</taxon>
        <taxon>Neisseria</taxon>
    </lineage>
</organism>
<dbReference type="PATRIC" id="fig|546263.7.peg.669"/>
<sequence>MDKKFTRRQIVRSAAAGLLFTVTPAAFAKAAPQFVAVRIWPANAYSRITLESTEKLQYNYFTLDNPRRLVLDLKGVQLNEVLQSINSKVQRSDPYIGIIRVGQNTADTVRIVIDLKTDVNPQLFTLAPVANFKHRLVADLYPMHAQDANDPLMALLEDYSKGKISNQGTGSGTPPVQPPPEVSKPPKTTKTPDDTPPPPPTDRKHHRQPIIVLDPGHGGEDPGAIGKSGLREKDVVLSIARETKKRMEGMGYKVYMTRNEDVFIPLGVRVAKARKLNADLFISIHADAFTSPSARGTGVYTLSTKGASSAAAKFLAQTQNNADAIGGVKTGGNKDIDSTILDMTQTVTNKDSAILGKKVLNELGKYNKLHKGDIDQANFAVLRAPDIPSILVETAFLSNPEEERKLSGMVFRHQCADAITAGVRSYLAGAVLARR</sequence>
<accession>A0A0B5CG45</accession>
<evidence type="ECO:0000256" key="8">
    <source>
        <dbReference type="ARBA" id="ARBA00023316"/>
    </source>
</evidence>